<evidence type="ECO:0000313" key="2">
    <source>
        <dbReference type="Proteomes" id="UP001165064"/>
    </source>
</evidence>
<gene>
    <name evidence="1" type="ORF">Amon02_000342800</name>
</gene>
<name>A0ACB5T0Z6_AMBMO</name>
<proteinExistence type="predicted"/>
<organism evidence="1 2">
    <name type="scientific">Ambrosiozyma monospora</name>
    <name type="common">Yeast</name>
    <name type="synonym">Endomycopsis monosporus</name>
    <dbReference type="NCBI Taxonomy" id="43982"/>
    <lineage>
        <taxon>Eukaryota</taxon>
        <taxon>Fungi</taxon>
        <taxon>Dikarya</taxon>
        <taxon>Ascomycota</taxon>
        <taxon>Saccharomycotina</taxon>
        <taxon>Pichiomycetes</taxon>
        <taxon>Pichiales</taxon>
        <taxon>Pichiaceae</taxon>
        <taxon>Ambrosiozyma</taxon>
    </lineage>
</organism>
<dbReference type="EMBL" id="BSXS01002182">
    <property type="protein sequence ID" value="GME78405.1"/>
    <property type="molecule type" value="Genomic_DNA"/>
</dbReference>
<keyword evidence="2" id="KW-1185">Reference proteome</keyword>
<comment type="caution">
    <text evidence="1">The sequence shown here is derived from an EMBL/GenBank/DDBJ whole genome shotgun (WGS) entry which is preliminary data.</text>
</comment>
<dbReference type="Proteomes" id="UP001165064">
    <property type="component" value="Unassembled WGS sequence"/>
</dbReference>
<reference evidence="1" key="1">
    <citation type="submission" date="2023-04" db="EMBL/GenBank/DDBJ databases">
        <title>Ambrosiozyma monospora NBRC 10751.</title>
        <authorList>
            <person name="Ichikawa N."/>
            <person name="Sato H."/>
            <person name="Tonouchi N."/>
        </authorList>
    </citation>
    <scope>NUCLEOTIDE SEQUENCE</scope>
    <source>
        <strain evidence="1">NBRC 10751</strain>
    </source>
</reference>
<sequence length="166" mass="18883">MDHGIILPTGLCSLTWHNNIYCFTLPKILNIGEILDLKTVSVQIDPFKFNDSCDGVVLDYHDDPINKKFLQISNTCTIGQLQQFVSQLPTDLEILKININGYIRHNLDSYSTCCPAELSFKRFANLDCFEMDCLNNVKILTSPLFLVPNVSNSLHLRFSNDALQRE</sequence>
<protein>
    <submittedName>
        <fullName evidence="1">Unnamed protein product</fullName>
    </submittedName>
</protein>
<evidence type="ECO:0000313" key="1">
    <source>
        <dbReference type="EMBL" id="GME78405.1"/>
    </source>
</evidence>
<accession>A0ACB5T0Z6</accession>